<gene>
    <name evidence="1" type="ORF">E8E13_000007</name>
</gene>
<dbReference type="OrthoDB" id="3884315at2759"/>
<feature type="non-terminal residue" evidence="1">
    <location>
        <position position="1"/>
    </location>
</feature>
<dbReference type="EMBL" id="SWKU01000012">
    <property type="protein sequence ID" value="KAF3001764.1"/>
    <property type="molecule type" value="Genomic_DNA"/>
</dbReference>
<keyword evidence="2" id="KW-1185">Reference proteome</keyword>
<accession>A0A9P4TD48</accession>
<sequence>PRVKEELMRTGASLDTLDELIKETIDIDNRLYELDCELGRGTRTLFRSPVAQQQRNL</sequence>
<comment type="caution">
    <text evidence="1">The sequence shown here is derived from an EMBL/GenBank/DDBJ whole genome shotgun (WGS) entry which is preliminary data.</text>
</comment>
<organism evidence="1 2">
    <name type="scientific">Curvularia kusanoi</name>
    <name type="common">Cochliobolus kusanoi</name>
    <dbReference type="NCBI Taxonomy" id="90978"/>
    <lineage>
        <taxon>Eukaryota</taxon>
        <taxon>Fungi</taxon>
        <taxon>Dikarya</taxon>
        <taxon>Ascomycota</taxon>
        <taxon>Pezizomycotina</taxon>
        <taxon>Dothideomycetes</taxon>
        <taxon>Pleosporomycetidae</taxon>
        <taxon>Pleosporales</taxon>
        <taxon>Pleosporineae</taxon>
        <taxon>Pleosporaceae</taxon>
        <taxon>Curvularia</taxon>
    </lineage>
</organism>
<evidence type="ECO:0000313" key="2">
    <source>
        <dbReference type="Proteomes" id="UP000801428"/>
    </source>
</evidence>
<reference evidence="1" key="1">
    <citation type="submission" date="2019-04" db="EMBL/GenBank/DDBJ databases">
        <title>Sequencing of skin fungus with MAO and IRED activity.</title>
        <authorList>
            <person name="Marsaioli A.J."/>
            <person name="Bonatto J.M.C."/>
            <person name="Reis Junior O."/>
        </authorList>
    </citation>
    <scope>NUCLEOTIDE SEQUENCE</scope>
    <source>
        <strain evidence="1">30M1</strain>
    </source>
</reference>
<proteinExistence type="predicted"/>
<dbReference type="Proteomes" id="UP000801428">
    <property type="component" value="Unassembled WGS sequence"/>
</dbReference>
<name>A0A9P4TD48_CURKU</name>
<protein>
    <submittedName>
        <fullName evidence="1">Uncharacterized protein</fullName>
    </submittedName>
</protein>
<evidence type="ECO:0000313" key="1">
    <source>
        <dbReference type="EMBL" id="KAF3001764.1"/>
    </source>
</evidence>
<dbReference type="AlphaFoldDB" id="A0A9P4TD48"/>